<dbReference type="Pfam" id="PF20098">
    <property type="entry name" value="DUF6488"/>
    <property type="match status" value="1"/>
</dbReference>
<protein>
    <submittedName>
        <fullName evidence="1">Uncharacterized protein</fullName>
    </submittedName>
</protein>
<keyword evidence="2" id="KW-1185">Reference proteome</keyword>
<comment type="caution">
    <text evidence="1">The sequence shown here is derived from an EMBL/GenBank/DDBJ whole genome shotgun (WGS) entry which is preliminary data.</text>
</comment>
<proteinExistence type="predicted"/>
<evidence type="ECO:0000313" key="2">
    <source>
        <dbReference type="Proteomes" id="UP000006431"/>
    </source>
</evidence>
<accession>H1FZ01</accession>
<organism evidence="1 2">
    <name type="scientific">Sulfurimonas gotlandica (strain DSM 19862 / JCM 16533 / GD1)</name>
    <dbReference type="NCBI Taxonomy" id="929558"/>
    <lineage>
        <taxon>Bacteria</taxon>
        <taxon>Pseudomonadati</taxon>
        <taxon>Campylobacterota</taxon>
        <taxon>Epsilonproteobacteria</taxon>
        <taxon>Campylobacterales</taxon>
        <taxon>Sulfurimonadaceae</taxon>
        <taxon>Sulfurimonas</taxon>
    </lineage>
</organism>
<dbReference type="OrthoDB" id="5616427at2"/>
<dbReference type="Proteomes" id="UP000006431">
    <property type="component" value="Unassembled WGS sequence"/>
</dbReference>
<name>B6BGR5_SULGG</name>
<evidence type="ECO:0000313" key="1">
    <source>
        <dbReference type="EMBL" id="EHP29696.1"/>
    </source>
</evidence>
<accession>B6BGR5</accession>
<reference evidence="1 2" key="1">
    <citation type="journal article" date="2012" name="Proc. Natl. Acad. Sci. U.S.A.">
        <title>Genome and physiology of a model Epsilonproteobacterium responsible for sulfide detoxification in marine oxygen depletion zones.</title>
        <authorList>
            <person name="Grote J."/>
            <person name="Schott T."/>
            <person name="Bruckner C.G."/>
            <person name="Glockner F.O."/>
            <person name="Jost G."/>
            <person name="Teeling H."/>
            <person name="Labrenz M."/>
            <person name="Jurgens K."/>
        </authorList>
    </citation>
    <scope>NUCLEOTIDE SEQUENCE [LARGE SCALE GENOMIC DNA]</scope>
    <source>
        <strain evidence="1 2">GD1</strain>
    </source>
</reference>
<dbReference type="PATRIC" id="fig|929558.5.peg.1164"/>
<dbReference type="InterPro" id="IPR045503">
    <property type="entry name" value="DUF6488"/>
</dbReference>
<dbReference type="AlphaFoldDB" id="B6BGR5"/>
<dbReference type="RefSeq" id="WP_008335275.1">
    <property type="nucleotide sequence ID" value="NZ_AFRZ01000001.1"/>
</dbReference>
<dbReference type="EMBL" id="AFRZ01000001">
    <property type="protein sequence ID" value="EHP29696.1"/>
    <property type="molecule type" value="Genomic_DNA"/>
</dbReference>
<dbReference type="HOGENOM" id="CLU_166211_0_0_7"/>
<dbReference type="eggNOG" id="ENOG5033MD2">
    <property type="taxonomic scope" value="Bacteria"/>
</dbReference>
<gene>
    <name evidence="1" type="ORF">SMGD1_1172</name>
</gene>
<sequence>MTKSIKTSLILLALTFTTLYAKNGYDYYYYGNNGTTYNKLNKSSISKIAKEEIKRLILENKISKNWRSIPISEIKKSNSNDWVVTFNNLKIRNKSKQNLYVFVNLYGHIQGVNYTGH</sequence>